<dbReference type="EMBL" id="JBGMDY010000009">
    <property type="protein sequence ID" value="KAL2322848.1"/>
    <property type="molecule type" value="Genomic_DNA"/>
</dbReference>
<reference evidence="2 3" key="1">
    <citation type="submission" date="2024-08" db="EMBL/GenBank/DDBJ databases">
        <title>Insights into the chromosomal genome structure of Flemingia macrophylla.</title>
        <authorList>
            <person name="Ding Y."/>
            <person name="Zhao Y."/>
            <person name="Bi W."/>
            <person name="Wu M."/>
            <person name="Zhao G."/>
            <person name="Gong Y."/>
            <person name="Li W."/>
            <person name="Zhang P."/>
        </authorList>
    </citation>
    <scope>NUCLEOTIDE SEQUENCE [LARGE SCALE GENOMIC DNA]</scope>
    <source>
        <strain evidence="2">DYQJB</strain>
        <tissue evidence="2">Leaf</tissue>
    </source>
</reference>
<comment type="caution">
    <text evidence="2">The sequence shown here is derived from an EMBL/GenBank/DDBJ whole genome shotgun (WGS) entry which is preliminary data.</text>
</comment>
<gene>
    <name evidence="2" type="ORF">Fmac_027227</name>
</gene>
<dbReference type="AlphaFoldDB" id="A0ABD1LHL7"/>
<keyword evidence="1" id="KW-1133">Transmembrane helix</keyword>
<keyword evidence="1" id="KW-0812">Transmembrane</keyword>
<evidence type="ECO:0000313" key="2">
    <source>
        <dbReference type="EMBL" id="KAL2322848.1"/>
    </source>
</evidence>
<name>A0ABD1LHL7_9FABA</name>
<keyword evidence="1" id="KW-0472">Membrane</keyword>
<sequence length="66" mass="7570">MFCQKLRWSGAKMDFQNLRSPDYLPDYLPPSHLKEILVVLLLFLLSYFLSSGGLYLLGKVNDMDAS</sequence>
<accession>A0ABD1LHL7</accession>
<evidence type="ECO:0000313" key="3">
    <source>
        <dbReference type="Proteomes" id="UP001603857"/>
    </source>
</evidence>
<protein>
    <submittedName>
        <fullName evidence="2">Uncharacterized protein</fullName>
    </submittedName>
</protein>
<keyword evidence="3" id="KW-1185">Reference proteome</keyword>
<feature type="transmembrane region" description="Helical" evidence="1">
    <location>
        <begin position="36"/>
        <end position="57"/>
    </location>
</feature>
<dbReference type="Proteomes" id="UP001603857">
    <property type="component" value="Unassembled WGS sequence"/>
</dbReference>
<organism evidence="2 3">
    <name type="scientific">Flemingia macrophylla</name>
    <dbReference type="NCBI Taxonomy" id="520843"/>
    <lineage>
        <taxon>Eukaryota</taxon>
        <taxon>Viridiplantae</taxon>
        <taxon>Streptophyta</taxon>
        <taxon>Embryophyta</taxon>
        <taxon>Tracheophyta</taxon>
        <taxon>Spermatophyta</taxon>
        <taxon>Magnoliopsida</taxon>
        <taxon>eudicotyledons</taxon>
        <taxon>Gunneridae</taxon>
        <taxon>Pentapetalae</taxon>
        <taxon>rosids</taxon>
        <taxon>fabids</taxon>
        <taxon>Fabales</taxon>
        <taxon>Fabaceae</taxon>
        <taxon>Papilionoideae</taxon>
        <taxon>50 kb inversion clade</taxon>
        <taxon>NPAAA clade</taxon>
        <taxon>indigoferoid/millettioid clade</taxon>
        <taxon>Phaseoleae</taxon>
        <taxon>Flemingia</taxon>
    </lineage>
</organism>
<evidence type="ECO:0000256" key="1">
    <source>
        <dbReference type="SAM" id="Phobius"/>
    </source>
</evidence>
<proteinExistence type="predicted"/>